<organism evidence="1 2">
    <name type="scientific">Kibdelosporangium lantanae</name>
    <dbReference type="NCBI Taxonomy" id="1497396"/>
    <lineage>
        <taxon>Bacteria</taxon>
        <taxon>Bacillati</taxon>
        <taxon>Actinomycetota</taxon>
        <taxon>Actinomycetes</taxon>
        <taxon>Pseudonocardiales</taxon>
        <taxon>Pseudonocardiaceae</taxon>
        <taxon>Kibdelosporangium</taxon>
    </lineage>
</organism>
<proteinExistence type="predicted"/>
<dbReference type="Proteomes" id="UP001597045">
    <property type="component" value="Unassembled WGS sequence"/>
</dbReference>
<accession>A0ABW3MP67</accession>
<feature type="non-terminal residue" evidence="1">
    <location>
        <position position="1"/>
    </location>
</feature>
<feature type="non-terminal residue" evidence="1">
    <location>
        <position position="174"/>
    </location>
</feature>
<comment type="caution">
    <text evidence="1">The sequence shown here is derived from an EMBL/GenBank/DDBJ whole genome shotgun (WGS) entry which is preliminary data.</text>
</comment>
<gene>
    <name evidence="1" type="ORF">ACFQ1S_46160</name>
</gene>
<dbReference type="PANTHER" id="PTHR43781">
    <property type="entry name" value="SACCHAROPINE DEHYDROGENASE"/>
    <property type="match status" value="1"/>
</dbReference>
<sequence>FSATSRQMVDACVAAGVHYLDVTGEIEVFEAIHARSAEAAEAGVVLLPGAGFDVVPSDCLAGMLARALPSATSLKLAFSVSGGMSRGTLRTTIEGIATGGQVRRDGSIVDVPVAREKVTAFFLTGPRTAISIPWGDIATAYHSTGIPNITTHMALPLPGGLVSTGQRLMAPLMR</sequence>
<protein>
    <submittedName>
        <fullName evidence="1">Saccharopine dehydrogenase</fullName>
    </submittedName>
</protein>
<dbReference type="PANTHER" id="PTHR43781:SF1">
    <property type="entry name" value="SACCHAROPINE DEHYDROGENASE"/>
    <property type="match status" value="1"/>
</dbReference>
<dbReference type="Gene3D" id="3.40.50.720">
    <property type="entry name" value="NAD(P)-binding Rossmann-like Domain"/>
    <property type="match status" value="1"/>
</dbReference>
<keyword evidence="2" id="KW-1185">Reference proteome</keyword>
<reference evidence="2" key="1">
    <citation type="journal article" date="2019" name="Int. J. Syst. Evol. Microbiol.">
        <title>The Global Catalogue of Microorganisms (GCM) 10K type strain sequencing project: providing services to taxonomists for standard genome sequencing and annotation.</title>
        <authorList>
            <consortium name="The Broad Institute Genomics Platform"/>
            <consortium name="The Broad Institute Genome Sequencing Center for Infectious Disease"/>
            <person name="Wu L."/>
            <person name="Ma J."/>
        </authorList>
    </citation>
    <scope>NUCLEOTIDE SEQUENCE [LARGE SCALE GENOMIC DNA]</scope>
    <source>
        <strain evidence="2">JCM 31486</strain>
    </source>
</reference>
<evidence type="ECO:0000313" key="1">
    <source>
        <dbReference type="EMBL" id="MFD1052457.1"/>
    </source>
</evidence>
<name>A0ABW3MP67_9PSEU</name>
<evidence type="ECO:0000313" key="2">
    <source>
        <dbReference type="Proteomes" id="UP001597045"/>
    </source>
</evidence>
<dbReference type="EMBL" id="JBHTIS010004436">
    <property type="protein sequence ID" value="MFD1052457.1"/>
    <property type="molecule type" value="Genomic_DNA"/>
</dbReference>